<accession>A0A015TY65</accession>
<evidence type="ECO:0000256" key="1">
    <source>
        <dbReference type="ARBA" id="ARBA00004571"/>
    </source>
</evidence>
<feature type="chain" id="PRO_5001476940" evidence="10">
    <location>
        <begin position="34"/>
        <end position="1111"/>
    </location>
</feature>
<dbReference type="AlphaFoldDB" id="A0A015TY65"/>
<feature type="signal peptide" evidence="10">
    <location>
        <begin position="1"/>
        <end position="33"/>
    </location>
</feature>
<sequence>MNEDRKKRGLANSNLLIAMAITTLIIGSSNAMANQTASGSSYKVTEQMQIQTVTGVVVDANGEPIIGASVVEKGTTNGIVTDIDGKFSLNVKVGTTLQITFVGYQPQDVKATKSMKVVLKEDNELLDEVVVVGYGTQKKANLTGAVSTVDVSKTLEARPQSDVSKALQGVVPGLTITNTSGKLNSKPTMTIRGTGTLSNSATSNPLIVVDGVPMDDISYLNTQDIDNISVLKDAASTSIYGTRAAFGVILVTTKSAKKTDKVTINYTNNFSWDTPTILPNYPDVATQARALRAANTRANLENELFGMYMDDNFIAKAEAWKQRHGGKKARYREMIPGDDFDLGEDGSALYYADWDVVGIMFRDWKPAQSHNISIQGTSGKTSYFLSVGYNHEEGVMTFNPDKLNKYNANMNVTSDITNWLQIGGRFSYSDKAYTPPNPRRNTYTYMWRWGSFFGPYGTYQGIDMKNDIAYLKQAGDDKTNDSYTRIGAFLKATIIKGLTLNADYTFNINNKTTKSVGLPVICWNSWGGKLNTPTTAAGANGDTWVYQNSVRDNSYALNVFANYELTVAKDHHFNFMIGANAEEGEYQNHWSQRKGLLDDKLPEFNLATGDQTVGGTHNEWGTAGWFGRINYDYNGIWLLELNGRYDGSSKFPSSDRWAFFPSGSVGYRISEEKFFGPIKKVVSNTKIRASYGEIGNQAVGSNMYISTVSKRTDGNTHWLNGSNKVVAYDLPSLVSPTLKWERIQTLDIGGDFGFFNNELNISFDWYQRTTKDMLAPGQTMPDVLGAGAPKINAGTLRTRGWELSIDWRHHFNEVNVYANASIGDFKTVITKWDNDSQLLNENYSGKVYGDIWGFETDRYFTKDDFNADGSYKEGIASQKKLEQDGFVYGPGDIKFKDLNNDKEINGGEGTVKDHGDLKVIGNTTPRYQYGFRLGGEWKGIDIDMFFQGVGKCDAWTQSAFVMPMMRGADAIYANQANYWTDENPDPNADFPRMWPGNAGKGTVSVLDLGNHNFYPQSKYLVNMAYLRFKNLTIGYTLPKDWTRKVYMDKVRVYFSANNICELINKSNAPVDPEVNTSEAIANGGSSDYGNGTWGRVDPMYRTVSFGLQVTF</sequence>
<comment type="caution">
    <text evidence="13">The sequence shown here is derived from an EMBL/GenBank/DDBJ whole genome shotgun (WGS) entry which is preliminary data.</text>
</comment>
<dbReference type="RefSeq" id="WP_032587699.1">
    <property type="nucleotide sequence ID" value="NZ_JGCY01000223.1"/>
</dbReference>
<dbReference type="InterPro" id="IPR023996">
    <property type="entry name" value="TonB-dep_OMP_SusC/RagA"/>
</dbReference>
<evidence type="ECO:0000313" key="14">
    <source>
        <dbReference type="Proteomes" id="UP000020529"/>
    </source>
</evidence>
<dbReference type="Pfam" id="PF07715">
    <property type="entry name" value="Plug"/>
    <property type="match status" value="1"/>
</dbReference>
<dbReference type="Pfam" id="PF13715">
    <property type="entry name" value="CarbopepD_reg_2"/>
    <property type="match status" value="1"/>
</dbReference>
<dbReference type="Gene3D" id="2.60.40.1120">
    <property type="entry name" value="Carboxypeptidase-like, regulatory domain"/>
    <property type="match status" value="1"/>
</dbReference>
<dbReference type="Pfam" id="PF00593">
    <property type="entry name" value="TonB_dep_Rec_b-barrel"/>
    <property type="match status" value="1"/>
</dbReference>
<evidence type="ECO:0000256" key="10">
    <source>
        <dbReference type="SAM" id="SignalP"/>
    </source>
</evidence>
<keyword evidence="10" id="KW-0732">Signal</keyword>
<evidence type="ECO:0000259" key="12">
    <source>
        <dbReference type="Pfam" id="PF07715"/>
    </source>
</evidence>
<dbReference type="InterPro" id="IPR008969">
    <property type="entry name" value="CarboxyPept-like_regulatory"/>
</dbReference>
<evidence type="ECO:0000256" key="6">
    <source>
        <dbReference type="ARBA" id="ARBA00023136"/>
    </source>
</evidence>
<organism evidence="13 14">
    <name type="scientific">Bacteroides fragilis str. 3988T(B)14</name>
    <dbReference type="NCBI Taxonomy" id="1339315"/>
    <lineage>
        <taxon>Bacteria</taxon>
        <taxon>Pseudomonadati</taxon>
        <taxon>Bacteroidota</taxon>
        <taxon>Bacteroidia</taxon>
        <taxon>Bacteroidales</taxon>
        <taxon>Bacteroidaceae</taxon>
        <taxon>Bacteroides</taxon>
    </lineage>
</organism>
<dbReference type="EMBL" id="JGCY01000223">
    <property type="protein sequence ID" value="EXY75826.1"/>
    <property type="molecule type" value="Genomic_DNA"/>
</dbReference>
<keyword evidence="2 8" id="KW-0813">Transport</keyword>
<dbReference type="InterPro" id="IPR000531">
    <property type="entry name" value="Beta-barrel_TonB"/>
</dbReference>
<keyword evidence="6 8" id="KW-0472">Membrane</keyword>
<evidence type="ECO:0000256" key="3">
    <source>
        <dbReference type="ARBA" id="ARBA00022452"/>
    </source>
</evidence>
<comment type="similarity">
    <text evidence="8 9">Belongs to the TonB-dependent receptor family.</text>
</comment>
<dbReference type="InterPro" id="IPR037066">
    <property type="entry name" value="Plug_dom_sf"/>
</dbReference>
<dbReference type="SUPFAM" id="SSF56935">
    <property type="entry name" value="Porins"/>
    <property type="match status" value="1"/>
</dbReference>
<dbReference type="InterPro" id="IPR036942">
    <property type="entry name" value="Beta-barrel_TonB_sf"/>
</dbReference>
<dbReference type="InterPro" id="IPR023997">
    <property type="entry name" value="TonB-dep_OMP_SusC/RagA_CS"/>
</dbReference>
<dbReference type="InterPro" id="IPR039426">
    <property type="entry name" value="TonB-dep_rcpt-like"/>
</dbReference>
<evidence type="ECO:0000313" key="13">
    <source>
        <dbReference type="EMBL" id="EXY75826.1"/>
    </source>
</evidence>
<reference evidence="13 14" key="1">
    <citation type="submission" date="2014-02" db="EMBL/GenBank/DDBJ databases">
        <authorList>
            <person name="Sears C."/>
            <person name="Carroll K."/>
            <person name="Sack B.R."/>
            <person name="Qadri F."/>
            <person name="Myers L.L."/>
            <person name="Chung G.-T."/>
            <person name="Escheverria P."/>
            <person name="Fraser C.M."/>
            <person name="Sadzewicz L."/>
            <person name="Shefchek K.A."/>
            <person name="Tallon L."/>
            <person name="Das S.P."/>
            <person name="Daugherty S."/>
            <person name="Mongodin E.F."/>
        </authorList>
    </citation>
    <scope>NUCLEOTIDE SEQUENCE [LARGE SCALE GENOMIC DNA]</scope>
    <source>
        <strain evidence="14">3988T(B)14</strain>
    </source>
</reference>
<dbReference type="PATRIC" id="fig|1339315.3.peg.1145"/>
<dbReference type="NCBIfam" id="TIGR04057">
    <property type="entry name" value="SusC_RagA_signa"/>
    <property type="match status" value="1"/>
</dbReference>
<dbReference type="NCBIfam" id="TIGR04056">
    <property type="entry name" value="OMP_RagA_SusC"/>
    <property type="match status" value="1"/>
</dbReference>
<evidence type="ECO:0000256" key="5">
    <source>
        <dbReference type="ARBA" id="ARBA00023077"/>
    </source>
</evidence>
<dbReference type="FunFam" id="2.60.40.1120:FF:000003">
    <property type="entry name" value="Outer membrane protein Omp121"/>
    <property type="match status" value="1"/>
</dbReference>
<evidence type="ECO:0000259" key="11">
    <source>
        <dbReference type="Pfam" id="PF00593"/>
    </source>
</evidence>
<dbReference type="GO" id="GO:0009279">
    <property type="term" value="C:cell outer membrane"/>
    <property type="evidence" value="ECO:0007669"/>
    <property type="project" value="UniProtKB-SubCell"/>
</dbReference>
<gene>
    <name evidence="13" type="ORF">M124_0327</name>
</gene>
<dbReference type="SUPFAM" id="SSF49464">
    <property type="entry name" value="Carboxypeptidase regulatory domain-like"/>
    <property type="match status" value="1"/>
</dbReference>
<dbReference type="Gene3D" id="2.40.170.20">
    <property type="entry name" value="TonB-dependent receptor, beta-barrel domain"/>
    <property type="match status" value="1"/>
</dbReference>
<dbReference type="Gene3D" id="2.170.130.10">
    <property type="entry name" value="TonB-dependent receptor, plug domain"/>
    <property type="match status" value="1"/>
</dbReference>
<evidence type="ECO:0000256" key="7">
    <source>
        <dbReference type="ARBA" id="ARBA00023237"/>
    </source>
</evidence>
<keyword evidence="3 8" id="KW-1134">Transmembrane beta strand</keyword>
<evidence type="ECO:0000256" key="2">
    <source>
        <dbReference type="ARBA" id="ARBA00022448"/>
    </source>
</evidence>
<feature type="domain" description="TonB-dependent receptor-like beta-barrel" evidence="11">
    <location>
        <begin position="436"/>
        <end position="1059"/>
    </location>
</feature>
<feature type="domain" description="TonB-dependent receptor plug" evidence="12">
    <location>
        <begin position="139"/>
        <end position="248"/>
    </location>
</feature>
<keyword evidence="5 9" id="KW-0798">TonB box</keyword>
<dbReference type="InterPro" id="IPR012910">
    <property type="entry name" value="Plug_dom"/>
</dbReference>
<evidence type="ECO:0000256" key="8">
    <source>
        <dbReference type="PROSITE-ProRule" id="PRU01360"/>
    </source>
</evidence>
<keyword evidence="4 8" id="KW-0812">Transmembrane</keyword>
<keyword evidence="7 8" id="KW-0998">Cell outer membrane</keyword>
<evidence type="ECO:0000256" key="9">
    <source>
        <dbReference type="RuleBase" id="RU003357"/>
    </source>
</evidence>
<proteinExistence type="inferred from homology"/>
<evidence type="ECO:0000256" key="4">
    <source>
        <dbReference type="ARBA" id="ARBA00022692"/>
    </source>
</evidence>
<dbReference type="PROSITE" id="PS52016">
    <property type="entry name" value="TONB_DEPENDENT_REC_3"/>
    <property type="match status" value="1"/>
</dbReference>
<protein>
    <submittedName>
        <fullName evidence="13">TonB-linked outer membrane, SusC/RagA family protein</fullName>
    </submittedName>
</protein>
<dbReference type="Proteomes" id="UP000020529">
    <property type="component" value="Unassembled WGS sequence"/>
</dbReference>
<name>A0A015TY65_BACFG</name>
<comment type="subcellular location">
    <subcellularLocation>
        <location evidence="1 8">Cell outer membrane</location>
        <topology evidence="1 8">Multi-pass membrane protein</topology>
    </subcellularLocation>
</comment>